<dbReference type="RefSeq" id="WP_144865153.1">
    <property type="nucleotide sequence ID" value="NZ_LR213789.1"/>
</dbReference>
<dbReference type="GO" id="GO:0000287">
    <property type="term" value="F:magnesium ion binding"/>
    <property type="evidence" value="ECO:0007669"/>
    <property type="project" value="TreeGrafter"/>
</dbReference>
<reference evidence="2 3" key="1">
    <citation type="submission" date="2019-01" db="EMBL/GenBank/DDBJ databases">
        <authorList>
            <person name="Brito A."/>
        </authorList>
    </citation>
    <scope>NUCLEOTIDE SEQUENCE [LARGE SCALE GENOMIC DNA]</scope>
    <source>
        <strain evidence="2">1</strain>
    </source>
</reference>
<dbReference type="NCBIfam" id="TIGR01484">
    <property type="entry name" value="HAD-SF-IIB"/>
    <property type="match status" value="1"/>
</dbReference>
<keyword evidence="2" id="KW-0378">Hydrolase</keyword>
<dbReference type="PANTHER" id="PTHR10000">
    <property type="entry name" value="PHOSPHOSERINE PHOSPHATASE"/>
    <property type="match status" value="1"/>
</dbReference>
<dbReference type="InterPro" id="IPR006379">
    <property type="entry name" value="HAD-SF_hydro_IIB"/>
</dbReference>
<dbReference type="Proteomes" id="UP000320055">
    <property type="component" value="Unassembled WGS sequence"/>
</dbReference>
<dbReference type="PANTHER" id="PTHR10000:SF8">
    <property type="entry name" value="HAD SUPERFAMILY HYDROLASE-LIKE, TYPE 3"/>
    <property type="match status" value="1"/>
</dbReference>
<dbReference type="InterPro" id="IPR036412">
    <property type="entry name" value="HAD-like_sf"/>
</dbReference>
<dbReference type="Pfam" id="PF05116">
    <property type="entry name" value="S6PP"/>
    <property type="match status" value="1"/>
</dbReference>
<dbReference type="InterPro" id="IPR023214">
    <property type="entry name" value="HAD_sf"/>
</dbReference>
<sequence>MIPLTKAILSPVCLIATDMDGTLTKNGKFTSELLIALESLAVKNIPVLIVTGRSAGWVSAIANYLPIVGAIAENGGLFYNNQDATSELITNLDNLESHRWKLKEVFQLLQSKFPEIIESADNSFRITDWTFDIGELTPPQLETMNRCCQDRGYGFTYSTVQCHIKPKQQDKAYGLQQILNKHFSHLTPQQVVTVGDSPNDESLFNQNYFPLSVGVANIVHYSDRLQHQPTYITSFSEAQGFCELAKFFT</sequence>
<keyword evidence="3" id="KW-1185">Reference proteome</keyword>
<dbReference type="EMBL" id="CAACVJ010000212">
    <property type="protein sequence ID" value="VEP14821.1"/>
    <property type="molecule type" value="Genomic_DNA"/>
</dbReference>
<evidence type="ECO:0000313" key="3">
    <source>
        <dbReference type="Proteomes" id="UP000320055"/>
    </source>
</evidence>
<evidence type="ECO:0000259" key="1">
    <source>
        <dbReference type="Pfam" id="PF05116"/>
    </source>
</evidence>
<dbReference type="GO" id="GO:0005829">
    <property type="term" value="C:cytosol"/>
    <property type="evidence" value="ECO:0007669"/>
    <property type="project" value="TreeGrafter"/>
</dbReference>
<dbReference type="Gene3D" id="3.90.1070.10">
    <property type="match status" value="1"/>
</dbReference>
<proteinExistence type="predicted"/>
<accession>A0A563VU83</accession>
<dbReference type="InterPro" id="IPR006380">
    <property type="entry name" value="SPP-like_dom"/>
</dbReference>
<dbReference type="GO" id="GO:0016791">
    <property type="term" value="F:phosphatase activity"/>
    <property type="evidence" value="ECO:0007669"/>
    <property type="project" value="TreeGrafter"/>
</dbReference>
<dbReference type="OrthoDB" id="9814970at2"/>
<name>A0A563VU83_9CYAN</name>
<dbReference type="Gene3D" id="3.40.50.1000">
    <property type="entry name" value="HAD superfamily/HAD-like"/>
    <property type="match status" value="1"/>
</dbReference>
<gene>
    <name evidence="2" type="ORF">H1P_290030</name>
</gene>
<protein>
    <submittedName>
        <fullName evidence="2">HAD-superfamily hydrolase, subfamily IIB</fullName>
    </submittedName>
</protein>
<organism evidence="2 3">
    <name type="scientific">Hyella patelloides LEGE 07179</name>
    <dbReference type="NCBI Taxonomy" id="945734"/>
    <lineage>
        <taxon>Bacteria</taxon>
        <taxon>Bacillati</taxon>
        <taxon>Cyanobacteriota</taxon>
        <taxon>Cyanophyceae</taxon>
        <taxon>Pleurocapsales</taxon>
        <taxon>Hyellaceae</taxon>
        <taxon>Hyella</taxon>
    </lineage>
</organism>
<evidence type="ECO:0000313" key="2">
    <source>
        <dbReference type="EMBL" id="VEP14821.1"/>
    </source>
</evidence>
<dbReference type="AlphaFoldDB" id="A0A563VU83"/>
<feature type="domain" description="Sucrose phosphatase-like" evidence="1">
    <location>
        <begin position="13"/>
        <end position="248"/>
    </location>
</feature>
<dbReference type="SUPFAM" id="SSF56784">
    <property type="entry name" value="HAD-like"/>
    <property type="match status" value="1"/>
</dbReference>